<comment type="caution">
    <text evidence="1">The sequence shown here is derived from an EMBL/GenBank/DDBJ whole genome shotgun (WGS) entry which is preliminary data.</text>
</comment>
<evidence type="ECO:0000313" key="1">
    <source>
        <dbReference type="EMBL" id="KAJ0093520.1"/>
    </source>
</evidence>
<accession>A0ACC1B3M7</accession>
<gene>
    <name evidence="1" type="ORF">Patl1_24989</name>
</gene>
<dbReference type="EMBL" id="CM047903">
    <property type="protein sequence ID" value="KAJ0093520.1"/>
    <property type="molecule type" value="Genomic_DNA"/>
</dbReference>
<name>A0ACC1B3M7_9ROSI</name>
<organism evidence="1 2">
    <name type="scientific">Pistacia atlantica</name>
    <dbReference type="NCBI Taxonomy" id="434234"/>
    <lineage>
        <taxon>Eukaryota</taxon>
        <taxon>Viridiplantae</taxon>
        <taxon>Streptophyta</taxon>
        <taxon>Embryophyta</taxon>
        <taxon>Tracheophyta</taxon>
        <taxon>Spermatophyta</taxon>
        <taxon>Magnoliopsida</taxon>
        <taxon>eudicotyledons</taxon>
        <taxon>Gunneridae</taxon>
        <taxon>Pentapetalae</taxon>
        <taxon>rosids</taxon>
        <taxon>malvids</taxon>
        <taxon>Sapindales</taxon>
        <taxon>Anacardiaceae</taxon>
        <taxon>Pistacia</taxon>
    </lineage>
</organism>
<proteinExistence type="predicted"/>
<dbReference type="Proteomes" id="UP001164250">
    <property type="component" value="Chromosome 7"/>
</dbReference>
<evidence type="ECO:0000313" key="2">
    <source>
        <dbReference type="Proteomes" id="UP001164250"/>
    </source>
</evidence>
<sequence>MCGGAIISDLIDLKRGRKLTAEDLWSELDTISDLLGLDYTKQFDAQKPGQPQKAACVDFGFENEFYQPSEVGSNELGLEEQISSLESFLGLEPTSRQLSGNSECDSNDFWMLDEVVAPVPVHQQNLDEDQLLMY</sequence>
<protein>
    <submittedName>
        <fullName evidence="1">Uncharacterized protein</fullName>
    </submittedName>
</protein>
<reference evidence="2" key="1">
    <citation type="journal article" date="2023" name="G3 (Bethesda)">
        <title>Genome assembly and association tests identify interacting loci associated with vigor, precocity, and sex in interspecific pistachio rootstocks.</title>
        <authorList>
            <person name="Palmer W."/>
            <person name="Jacygrad E."/>
            <person name="Sagayaradj S."/>
            <person name="Cavanaugh K."/>
            <person name="Han R."/>
            <person name="Bertier L."/>
            <person name="Beede B."/>
            <person name="Kafkas S."/>
            <person name="Golino D."/>
            <person name="Preece J."/>
            <person name="Michelmore R."/>
        </authorList>
    </citation>
    <scope>NUCLEOTIDE SEQUENCE [LARGE SCALE GENOMIC DNA]</scope>
</reference>
<keyword evidence="2" id="KW-1185">Reference proteome</keyword>